<proteinExistence type="predicted"/>
<protein>
    <recommendedName>
        <fullName evidence="1">N-acetyltransferase domain-containing protein</fullName>
    </recommendedName>
</protein>
<dbReference type="InterPro" id="IPR016181">
    <property type="entry name" value="Acyl_CoA_acyltransferase"/>
</dbReference>
<dbReference type="AlphaFoldDB" id="A0A6V7R607"/>
<accession>A0A6V7R607</accession>
<comment type="caution">
    <text evidence="2">The sequence shown here is derived from an EMBL/GenBank/DDBJ whole genome shotgun (WGS) entry which is preliminary data.</text>
</comment>
<dbReference type="InterPro" id="IPR052829">
    <property type="entry name" value="N-acetyltransferase_domain"/>
</dbReference>
<dbReference type="InterPro" id="IPR000182">
    <property type="entry name" value="GNAT_dom"/>
</dbReference>
<evidence type="ECO:0000259" key="1">
    <source>
        <dbReference type="PROSITE" id="PS51186"/>
    </source>
</evidence>
<dbReference type="Gene3D" id="3.40.630.30">
    <property type="match status" value="1"/>
</dbReference>
<organism evidence="2 3">
    <name type="scientific">Phocicoccus schoeneichii</name>
    <dbReference type="NCBI Taxonomy" id="1812261"/>
    <lineage>
        <taxon>Bacteria</taxon>
        <taxon>Bacillati</taxon>
        <taxon>Bacillota</taxon>
        <taxon>Bacilli</taxon>
        <taxon>Bacillales</taxon>
        <taxon>Salinicoccaceae</taxon>
        <taxon>Phocicoccus</taxon>
    </lineage>
</organism>
<sequence length="184" mass="21516">MIRKKEQKDNRKVAELVYIIWDGMSLEMIEKFDKETILSAIEACLEDEEFQTSERTIHVYEQDDAVAGCVVSYPGNTEFGFKRVWEKLGFDEKFHPYSPPLEVKEARDDEMYIDSVATFGEYRGQGIATKLLKYLLESDDGRPWGLICEVENEKALGLYLKLGFKKDEDVHLYGHEYYHMTYVK</sequence>
<dbReference type="CDD" id="cd04301">
    <property type="entry name" value="NAT_SF"/>
    <property type="match status" value="1"/>
</dbReference>
<dbReference type="SUPFAM" id="SSF55729">
    <property type="entry name" value="Acyl-CoA N-acyltransferases (Nat)"/>
    <property type="match status" value="1"/>
</dbReference>
<reference evidence="2 3" key="1">
    <citation type="submission" date="2020-07" db="EMBL/GenBank/DDBJ databases">
        <authorList>
            <person name="Criscuolo A."/>
        </authorList>
    </citation>
    <scope>NUCLEOTIDE SEQUENCE [LARGE SCALE GENOMIC DNA]</scope>
    <source>
        <strain evidence="3">CIP 111030</strain>
    </source>
</reference>
<dbReference type="EMBL" id="CAJEWE010000006">
    <property type="protein sequence ID" value="CAD2072746.1"/>
    <property type="molecule type" value="Genomic_DNA"/>
</dbReference>
<dbReference type="PROSITE" id="PS51186">
    <property type="entry name" value="GNAT"/>
    <property type="match status" value="1"/>
</dbReference>
<feature type="domain" description="N-acetyltransferase" evidence="1">
    <location>
        <begin position="14"/>
        <end position="184"/>
    </location>
</feature>
<dbReference type="Pfam" id="PF00583">
    <property type="entry name" value="Acetyltransf_1"/>
    <property type="match status" value="1"/>
</dbReference>
<evidence type="ECO:0000313" key="2">
    <source>
        <dbReference type="EMBL" id="CAD2072746.1"/>
    </source>
</evidence>
<keyword evidence="3" id="KW-1185">Reference proteome</keyword>
<name>A0A6V7R607_9BACL</name>
<evidence type="ECO:0000313" key="3">
    <source>
        <dbReference type="Proteomes" id="UP000521032"/>
    </source>
</evidence>
<dbReference type="RefSeq" id="WP_186085280.1">
    <property type="nucleotide sequence ID" value="NZ_BMDB01000001.1"/>
</dbReference>
<dbReference type="PANTHER" id="PTHR43259:SF1">
    <property type="entry name" value="N-ACETYLTRANSFERASE DOMAIN-CONTAINING PROTEIN"/>
    <property type="match status" value="1"/>
</dbReference>
<gene>
    <name evidence="2" type="ORF">JEOSCH030_00403</name>
</gene>
<dbReference type="GO" id="GO:0016747">
    <property type="term" value="F:acyltransferase activity, transferring groups other than amino-acyl groups"/>
    <property type="evidence" value="ECO:0007669"/>
    <property type="project" value="InterPro"/>
</dbReference>
<dbReference type="PANTHER" id="PTHR43259">
    <property type="entry name" value="SPT10P"/>
    <property type="match status" value="1"/>
</dbReference>
<dbReference type="Proteomes" id="UP000521032">
    <property type="component" value="Unassembled WGS sequence"/>
</dbReference>